<organism evidence="3 4">
    <name type="scientific">Streptomyces daliensis</name>
    <dbReference type="NCBI Taxonomy" id="299421"/>
    <lineage>
        <taxon>Bacteria</taxon>
        <taxon>Bacillati</taxon>
        <taxon>Actinomycetota</taxon>
        <taxon>Actinomycetes</taxon>
        <taxon>Kitasatosporales</taxon>
        <taxon>Streptomycetaceae</taxon>
        <taxon>Streptomyces</taxon>
    </lineage>
</organism>
<keyword evidence="4" id="KW-1185">Reference proteome</keyword>
<evidence type="ECO:0000259" key="2">
    <source>
        <dbReference type="Pfam" id="PF12802"/>
    </source>
</evidence>
<dbReference type="Gene3D" id="1.10.10.10">
    <property type="entry name" value="Winged helix-like DNA-binding domain superfamily/Winged helix DNA-binding domain"/>
    <property type="match status" value="1"/>
</dbReference>
<dbReference type="InterPro" id="IPR000835">
    <property type="entry name" value="HTH_MarR-typ"/>
</dbReference>
<keyword evidence="3" id="KW-0808">Transferase</keyword>
<proteinExistence type="inferred from homology"/>
<comment type="caution">
    <text evidence="3">The sequence shown here is derived from an EMBL/GenBank/DDBJ whole genome shotgun (WGS) entry which is preliminary data.</text>
</comment>
<dbReference type="InterPro" id="IPR036390">
    <property type="entry name" value="WH_DNA-bd_sf"/>
</dbReference>
<feature type="domain" description="HTH marR-type" evidence="2">
    <location>
        <begin position="17"/>
        <end position="62"/>
    </location>
</feature>
<dbReference type="PANTHER" id="PTHR18964">
    <property type="entry name" value="ROK (REPRESSOR, ORF, KINASE) FAMILY"/>
    <property type="match status" value="1"/>
</dbReference>
<dbReference type="SUPFAM" id="SSF46785">
    <property type="entry name" value="Winged helix' DNA-binding domain"/>
    <property type="match status" value="1"/>
</dbReference>
<name>A0A8T4IYF8_9ACTN</name>
<dbReference type="Gene3D" id="3.30.420.40">
    <property type="match status" value="1"/>
</dbReference>
<keyword evidence="3" id="KW-0418">Kinase</keyword>
<dbReference type="GO" id="GO:0016301">
    <property type="term" value="F:kinase activity"/>
    <property type="evidence" value="ECO:0007669"/>
    <property type="project" value="UniProtKB-KW"/>
</dbReference>
<feature type="non-terminal residue" evidence="3">
    <location>
        <position position="132"/>
    </location>
</feature>
<gene>
    <name evidence="3" type="ORF">KDA82_27920</name>
</gene>
<dbReference type="InterPro" id="IPR000600">
    <property type="entry name" value="ROK"/>
</dbReference>
<evidence type="ECO:0000256" key="1">
    <source>
        <dbReference type="ARBA" id="ARBA00006479"/>
    </source>
</evidence>
<dbReference type="GO" id="GO:0003700">
    <property type="term" value="F:DNA-binding transcription factor activity"/>
    <property type="evidence" value="ECO:0007669"/>
    <property type="project" value="InterPro"/>
</dbReference>
<reference evidence="3" key="1">
    <citation type="submission" date="2021-04" db="EMBL/GenBank/DDBJ databases">
        <title>Sequencing of actinobacteria type strains.</title>
        <authorList>
            <person name="Nguyen G.-S."/>
            <person name="Wentzel A."/>
        </authorList>
    </citation>
    <scope>NUCLEOTIDE SEQUENCE</scope>
    <source>
        <strain evidence="3">DSM 42095</strain>
    </source>
</reference>
<evidence type="ECO:0000313" key="4">
    <source>
        <dbReference type="Proteomes" id="UP000675554"/>
    </source>
</evidence>
<dbReference type="AlphaFoldDB" id="A0A8T4IYF8"/>
<dbReference type="PANTHER" id="PTHR18964:SF149">
    <property type="entry name" value="BIFUNCTIONAL UDP-N-ACETYLGLUCOSAMINE 2-EPIMERASE_N-ACETYLMANNOSAMINE KINASE"/>
    <property type="match status" value="1"/>
</dbReference>
<comment type="similarity">
    <text evidence="1">Belongs to the ROK (NagC/XylR) family.</text>
</comment>
<accession>A0A8T4IYF8</accession>
<dbReference type="EMBL" id="JAGSMN010000737">
    <property type="protein sequence ID" value="MBR7676765.1"/>
    <property type="molecule type" value="Genomic_DNA"/>
</dbReference>
<evidence type="ECO:0000313" key="3">
    <source>
        <dbReference type="EMBL" id="MBR7676765.1"/>
    </source>
</evidence>
<sequence>MAERNKRTVRDLRRTNRAALLRHLYFEGPLSRQELGQGTGLSSGSVSNVAAELLAEGVLEEAGSVESDGGRPRTLLRVAPHSAYLIGVDVGETRVRVELFDLTLAEVARSELPLEDGGHDVTLVVRLIADGL</sequence>
<dbReference type="Pfam" id="PF12802">
    <property type="entry name" value="MarR_2"/>
    <property type="match status" value="1"/>
</dbReference>
<dbReference type="InterPro" id="IPR036388">
    <property type="entry name" value="WH-like_DNA-bd_sf"/>
</dbReference>
<protein>
    <submittedName>
        <fullName evidence="3">Sugar kinase</fullName>
    </submittedName>
</protein>
<dbReference type="Proteomes" id="UP000675554">
    <property type="component" value="Unassembled WGS sequence"/>
</dbReference>